<evidence type="ECO:0000313" key="2">
    <source>
        <dbReference type="EMBL" id="NMQ27560.1"/>
    </source>
</evidence>
<feature type="signal peptide" evidence="1">
    <location>
        <begin position="1"/>
        <end position="24"/>
    </location>
</feature>
<dbReference type="Pfam" id="PF13689">
    <property type="entry name" value="DUF4154"/>
    <property type="match status" value="1"/>
</dbReference>
<evidence type="ECO:0000313" key="3">
    <source>
        <dbReference type="Proteomes" id="UP000749010"/>
    </source>
</evidence>
<accession>A0ABX1TVU7</accession>
<dbReference type="InterPro" id="IPR025293">
    <property type="entry name" value="YfiR/HmsC-like"/>
</dbReference>
<protein>
    <submittedName>
        <fullName evidence="2">YfiR family protein</fullName>
    </submittedName>
</protein>
<keyword evidence="1" id="KW-0732">Signal</keyword>
<dbReference type="RefSeq" id="WP_169066017.1">
    <property type="nucleotide sequence ID" value="NZ_SPMY01000019.1"/>
</dbReference>
<organism evidence="2 3">
    <name type="scientific">Candidatus Accumulibacter phosphatis</name>
    <dbReference type="NCBI Taxonomy" id="327160"/>
    <lineage>
        <taxon>Bacteria</taxon>
        <taxon>Pseudomonadati</taxon>
        <taxon>Pseudomonadota</taxon>
        <taxon>Betaproteobacteria</taxon>
        <taxon>Candidatus Accumulibacter</taxon>
    </lineage>
</organism>
<proteinExistence type="predicted"/>
<feature type="chain" id="PRO_5047229772" evidence="1">
    <location>
        <begin position="25"/>
        <end position="190"/>
    </location>
</feature>
<evidence type="ECO:0000256" key="1">
    <source>
        <dbReference type="SAM" id="SignalP"/>
    </source>
</evidence>
<name>A0ABX1TVU7_9PROT</name>
<gene>
    <name evidence="2" type="ORF">E4Q23_07195</name>
</gene>
<sequence>MAARMNSLALRCLAVLLAIATIMAAGSTRAQGTLTEAQAKAAFVINFARYIEWPERVFTTRTAPLLICALGRSAVGNALEAHEGRQVQGRPVAVRQLLGIDETRPCQVLFIADSEERRMSQLLRALSGQPILTVSDADAFIDGGGTIGLVRAEQRLQFEVNRQALEQAQLKASSNLLKLARNLADFKGKN</sequence>
<dbReference type="EMBL" id="SPMY01000019">
    <property type="protein sequence ID" value="NMQ27560.1"/>
    <property type="molecule type" value="Genomic_DNA"/>
</dbReference>
<dbReference type="Proteomes" id="UP000749010">
    <property type="component" value="Unassembled WGS sequence"/>
</dbReference>
<keyword evidence="3" id="KW-1185">Reference proteome</keyword>
<comment type="caution">
    <text evidence="2">The sequence shown here is derived from an EMBL/GenBank/DDBJ whole genome shotgun (WGS) entry which is preliminary data.</text>
</comment>
<reference evidence="2 3" key="1">
    <citation type="submission" date="2019-03" db="EMBL/GenBank/DDBJ databases">
        <title>Metabolic reconstructions from genomes of highly enriched 'Candidatus Accumulibacter' and 'Candidatus Competibacter' bioreactor populations.</title>
        <authorList>
            <person name="Annavajhala M.K."/>
            <person name="Welles L."/>
            <person name="Abbas B."/>
            <person name="Sorokin D."/>
            <person name="Park H."/>
            <person name="Van Loosdrecht M."/>
            <person name="Chandran K."/>
        </authorList>
    </citation>
    <scope>NUCLEOTIDE SEQUENCE [LARGE SCALE GENOMIC DNA]</scope>
    <source>
        <strain evidence="2 3">SBR_S</strain>
    </source>
</reference>